<evidence type="ECO:0000256" key="4">
    <source>
        <dbReference type="PROSITE-ProRule" id="PRU00125"/>
    </source>
</evidence>
<evidence type="ECO:0000313" key="6">
    <source>
        <dbReference type="EMBL" id="KAF5402467.1"/>
    </source>
</evidence>
<evidence type="ECO:0000256" key="3">
    <source>
        <dbReference type="ARBA" id="ARBA00023038"/>
    </source>
</evidence>
<dbReference type="InterPro" id="IPR001781">
    <property type="entry name" value="Znf_LIM"/>
</dbReference>
<evidence type="ECO:0000259" key="5">
    <source>
        <dbReference type="PROSITE" id="PS50023"/>
    </source>
</evidence>
<organism evidence="6 7">
    <name type="scientific">Paragonimus heterotremus</name>
    <dbReference type="NCBI Taxonomy" id="100268"/>
    <lineage>
        <taxon>Eukaryota</taxon>
        <taxon>Metazoa</taxon>
        <taxon>Spiralia</taxon>
        <taxon>Lophotrochozoa</taxon>
        <taxon>Platyhelminthes</taxon>
        <taxon>Trematoda</taxon>
        <taxon>Digenea</taxon>
        <taxon>Plagiorchiida</taxon>
        <taxon>Troglotremata</taxon>
        <taxon>Troglotrematidae</taxon>
        <taxon>Paragonimus</taxon>
    </lineage>
</organism>
<dbReference type="Proteomes" id="UP000748531">
    <property type="component" value="Unassembled WGS sequence"/>
</dbReference>
<evidence type="ECO:0000256" key="1">
    <source>
        <dbReference type="ARBA" id="ARBA00022723"/>
    </source>
</evidence>
<dbReference type="GO" id="GO:0046872">
    <property type="term" value="F:metal ion binding"/>
    <property type="evidence" value="ECO:0007669"/>
    <property type="project" value="UniProtKB-KW"/>
</dbReference>
<comment type="caution">
    <text evidence="6">The sequence shown here is derived from an EMBL/GenBank/DDBJ whole genome shotgun (WGS) entry which is preliminary data.</text>
</comment>
<reference evidence="6" key="1">
    <citation type="submission" date="2019-05" db="EMBL/GenBank/DDBJ databases">
        <title>Annotation for the trematode Paragonimus heterotremus.</title>
        <authorList>
            <person name="Choi Y.-J."/>
        </authorList>
    </citation>
    <scope>NUCLEOTIDE SEQUENCE</scope>
    <source>
        <strain evidence="6">LC</strain>
    </source>
</reference>
<name>A0A8J4SQK6_9TREM</name>
<gene>
    <name evidence="6" type="ORF">PHET_03922</name>
</gene>
<keyword evidence="3 4" id="KW-0440">LIM domain</keyword>
<keyword evidence="7" id="KW-1185">Reference proteome</keyword>
<keyword evidence="1 4" id="KW-0479">Metal-binding</keyword>
<dbReference type="SMART" id="SM00132">
    <property type="entry name" value="LIM"/>
    <property type="match status" value="1"/>
</dbReference>
<dbReference type="AlphaFoldDB" id="A0A8J4SQK6"/>
<accession>A0A8J4SQK6</accession>
<dbReference type="SUPFAM" id="SSF57716">
    <property type="entry name" value="Glucocorticoid receptor-like (DNA-binding domain)"/>
    <property type="match status" value="1"/>
</dbReference>
<sequence>MDCGRCGYVACELPCTETSVKRTGVTKPSTATVIQWQECRKPCAKPNPCLDCCVGSTTTCPGDACDSLCYVCCKPVHPCNRIFLSNRILHANCAKCCRCQILLGITTYREFEGRLYCDIHYAQTGQNHQLLFRNRVAPVASVFNRWMVYNSMQGYNILIAYAAVFVENPWGM</sequence>
<keyword evidence="2 4" id="KW-0862">Zinc</keyword>
<dbReference type="Gene3D" id="2.10.110.10">
    <property type="entry name" value="Cysteine Rich Protein"/>
    <property type="match status" value="1"/>
</dbReference>
<proteinExistence type="predicted"/>
<evidence type="ECO:0000256" key="2">
    <source>
        <dbReference type="ARBA" id="ARBA00022833"/>
    </source>
</evidence>
<feature type="domain" description="LIM zinc-binding" evidence="5">
    <location>
        <begin position="67"/>
        <end position="127"/>
    </location>
</feature>
<dbReference type="PROSITE" id="PS50023">
    <property type="entry name" value="LIM_DOMAIN_2"/>
    <property type="match status" value="1"/>
</dbReference>
<dbReference type="EMBL" id="LUCH01001798">
    <property type="protein sequence ID" value="KAF5402467.1"/>
    <property type="molecule type" value="Genomic_DNA"/>
</dbReference>
<protein>
    <recommendedName>
        <fullName evidence="5">LIM zinc-binding domain-containing protein</fullName>
    </recommendedName>
</protein>
<evidence type="ECO:0000313" key="7">
    <source>
        <dbReference type="Proteomes" id="UP000748531"/>
    </source>
</evidence>